<gene>
    <name evidence="1" type="ORF">ATB53_00195</name>
</gene>
<dbReference type="AlphaFoldDB" id="A0A120EZ68"/>
<dbReference type="RefSeq" id="WP_060747606.1">
    <property type="nucleotide sequence ID" value="NZ_LNTA01000001.1"/>
</dbReference>
<reference evidence="1 2" key="1">
    <citation type="submission" date="2015-11" db="EMBL/GenBank/DDBJ databases">
        <title>Long Read and Single Molecule DNA Sequencing Simplifies Genome Assembly and TAL Effector Gene Analysis of Xanthomonas translucens.</title>
        <authorList>
            <person name="Peng Z."/>
            <person name="Hu Y."/>
            <person name="Xie J."/>
            <person name="Potnis N."/>
            <person name="Akhunova A."/>
            <person name="Jones J."/>
            <person name="Liu Z."/>
            <person name="White F."/>
            <person name="Liu S."/>
        </authorList>
    </citation>
    <scope>NUCLEOTIDE SEQUENCE [LARGE SCALE GENOMIC DNA]</scope>
    <source>
        <strain evidence="1 2">B1</strain>
    </source>
</reference>
<dbReference type="Gene3D" id="3.30.2000.20">
    <property type="match status" value="1"/>
</dbReference>
<protein>
    <recommendedName>
        <fullName evidence="3">Tail terminator</fullName>
    </recommendedName>
</protein>
<dbReference type="OrthoDB" id="6049303at2"/>
<evidence type="ECO:0000313" key="1">
    <source>
        <dbReference type="EMBL" id="KWV17136.1"/>
    </source>
</evidence>
<dbReference type="EMBL" id="LNTA01000001">
    <property type="protein sequence ID" value="KWV17136.1"/>
    <property type="molecule type" value="Genomic_DNA"/>
</dbReference>
<evidence type="ECO:0008006" key="3">
    <source>
        <dbReference type="Google" id="ProtNLM"/>
    </source>
</evidence>
<name>A0A120EZ68_XANCT</name>
<sequence length="136" mass="14872">MSDTAIYDAFANLVITFAASIDLPCSYPGRGFTPPTGADARWLELQWFPNQAQNYATDDEDGGLQQGFGQLAACYRPGPGIIVGTQLTDQIRAAFRKGTTFAGVRVYRPPWTSSIIVDPERIMHPVTIAWRGFVSG</sequence>
<proteinExistence type="predicted"/>
<dbReference type="Pfam" id="PF13554">
    <property type="entry name" value="Phage_tail_terminator_5"/>
    <property type="match status" value="1"/>
</dbReference>
<dbReference type="InterPro" id="IPR025395">
    <property type="entry name" value="Phage_tail_terminator-like"/>
</dbReference>
<accession>A0A120EZ68</accession>
<evidence type="ECO:0000313" key="2">
    <source>
        <dbReference type="Proteomes" id="UP000055854"/>
    </source>
</evidence>
<dbReference type="Proteomes" id="UP000055854">
    <property type="component" value="Unassembled WGS sequence"/>
</dbReference>
<comment type="caution">
    <text evidence="1">The sequence shown here is derived from an EMBL/GenBank/DDBJ whole genome shotgun (WGS) entry which is preliminary data.</text>
</comment>
<organism evidence="1 2">
    <name type="scientific">Xanthomonas campestris pv. translucens</name>
    <dbReference type="NCBI Taxonomy" id="343"/>
    <lineage>
        <taxon>Bacteria</taxon>
        <taxon>Pseudomonadati</taxon>
        <taxon>Pseudomonadota</taxon>
        <taxon>Gammaproteobacteria</taxon>
        <taxon>Lysobacterales</taxon>
        <taxon>Lysobacteraceae</taxon>
        <taxon>Xanthomonas</taxon>
        <taxon>Xanthomonas translucens group</taxon>
    </lineage>
</organism>